<dbReference type="PANTHER" id="PTHR30250:SF11">
    <property type="entry name" value="O-ANTIGEN TRANSPORTER-RELATED"/>
    <property type="match status" value="1"/>
</dbReference>
<feature type="transmembrane region" description="Helical" evidence="6">
    <location>
        <begin position="346"/>
        <end position="369"/>
    </location>
</feature>
<evidence type="ECO:0000313" key="8">
    <source>
        <dbReference type="Proteomes" id="UP001500975"/>
    </source>
</evidence>
<dbReference type="EMBL" id="BAABGJ010000081">
    <property type="protein sequence ID" value="GAA4358682.1"/>
    <property type="molecule type" value="Genomic_DNA"/>
</dbReference>
<feature type="transmembrane region" description="Helical" evidence="6">
    <location>
        <begin position="139"/>
        <end position="162"/>
    </location>
</feature>
<evidence type="ECO:0000256" key="1">
    <source>
        <dbReference type="ARBA" id="ARBA00004651"/>
    </source>
</evidence>
<dbReference type="InterPro" id="IPR050833">
    <property type="entry name" value="Poly_Biosynth_Transport"/>
</dbReference>
<feature type="transmembrane region" description="Helical" evidence="6">
    <location>
        <begin position="240"/>
        <end position="262"/>
    </location>
</feature>
<accession>A0ABP8IGX5</accession>
<keyword evidence="3 6" id="KW-0812">Transmembrane</keyword>
<evidence type="ECO:0000256" key="6">
    <source>
        <dbReference type="SAM" id="Phobius"/>
    </source>
</evidence>
<dbReference type="PANTHER" id="PTHR30250">
    <property type="entry name" value="PST FAMILY PREDICTED COLANIC ACID TRANSPORTER"/>
    <property type="match status" value="1"/>
</dbReference>
<keyword evidence="2" id="KW-1003">Cell membrane</keyword>
<name>A0ABP8IGX5_9BURK</name>
<gene>
    <name evidence="7" type="ORF">GCM10023165_53870</name>
</gene>
<dbReference type="Proteomes" id="UP001500975">
    <property type="component" value="Unassembled WGS sequence"/>
</dbReference>
<feature type="transmembrane region" description="Helical" evidence="6">
    <location>
        <begin position="283"/>
        <end position="307"/>
    </location>
</feature>
<feature type="transmembrane region" description="Helical" evidence="6">
    <location>
        <begin position="168"/>
        <end position="187"/>
    </location>
</feature>
<evidence type="ECO:0000256" key="5">
    <source>
        <dbReference type="ARBA" id="ARBA00023136"/>
    </source>
</evidence>
<keyword evidence="5 6" id="KW-0472">Membrane</keyword>
<comment type="caution">
    <text evidence="7">The sequence shown here is derived from an EMBL/GenBank/DDBJ whole genome shotgun (WGS) entry which is preliminary data.</text>
</comment>
<protein>
    <recommendedName>
        <fullName evidence="9">Lipopolysaccharide biosynthesis protein</fullName>
    </recommendedName>
</protein>
<comment type="subcellular location">
    <subcellularLocation>
        <location evidence="1">Cell membrane</location>
        <topology evidence="1">Multi-pass membrane protein</topology>
    </subcellularLocation>
</comment>
<keyword evidence="8" id="KW-1185">Reference proteome</keyword>
<dbReference type="RefSeq" id="WP_345541877.1">
    <property type="nucleotide sequence ID" value="NZ_BAABGJ010000081.1"/>
</dbReference>
<feature type="transmembrane region" description="Helical" evidence="6">
    <location>
        <begin position="375"/>
        <end position="396"/>
    </location>
</feature>
<evidence type="ECO:0008006" key="9">
    <source>
        <dbReference type="Google" id="ProtNLM"/>
    </source>
</evidence>
<proteinExistence type="predicted"/>
<feature type="transmembrane region" description="Helical" evidence="6">
    <location>
        <begin position="38"/>
        <end position="63"/>
    </location>
</feature>
<feature type="transmembrane region" description="Helical" evidence="6">
    <location>
        <begin position="12"/>
        <end position="32"/>
    </location>
</feature>
<reference evidence="8" key="1">
    <citation type="journal article" date="2019" name="Int. J. Syst. Evol. Microbiol.">
        <title>The Global Catalogue of Microorganisms (GCM) 10K type strain sequencing project: providing services to taxonomists for standard genome sequencing and annotation.</title>
        <authorList>
            <consortium name="The Broad Institute Genomics Platform"/>
            <consortium name="The Broad Institute Genome Sequencing Center for Infectious Disease"/>
            <person name="Wu L."/>
            <person name="Ma J."/>
        </authorList>
    </citation>
    <scope>NUCLEOTIDE SEQUENCE [LARGE SCALE GENOMIC DNA]</scope>
    <source>
        <strain evidence="8">JCM 17804</strain>
    </source>
</reference>
<feature type="transmembrane region" description="Helical" evidence="6">
    <location>
        <begin position="75"/>
        <end position="98"/>
    </location>
</feature>
<feature type="transmembrane region" description="Helical" evidence="6">
    <location>
        <begin position="313"/>
        <end position="334"/>
    </location>
</feature>
<feature type="transmembrane region" description="Helical" evidence="6">
    <location>
        <begin position="104"/>
        <end position="127"/>
    </location>
</feature>
<organism evidence="7 8">
    <name type="scientific">Variovorax defluvii</name>
    <dbReference type="NCBI Taxonomy" id="913761"/>
    <lineage>
        <taxon>Bacteria</taxon>
        <taxon>Pseudomonadati</taxon>
        <taxon>Pseudomonadota</taxon>
        <taxon>Betaproteobacteria</taxon>
        <taxon>Burkholderiales</taxon>
        <taxon>Comamonadaceae</taxon>
        <taxon>Variovorax</taxon>
    </lineage>
</organism>
<evidence type="ECO:0000256" key="2">
    <source>
        <dbReference type="ARBA" id="ARBA00022475"/>
    </source>
</evidence>
<keyword evidence="4 6" id="KW-1133">Transmembrane helix</keyword>
<sequence length="409" mass="43453">MSAGNYLRAITVQSLGPLSLLALSVAVSRWFGAEQQGAFIAAKSLADVLIAVGCFGFPQSVVLSINRYKASPKRLYVWTPTYVLLATPLLVCATYLLAPPEAMNVGSALLLSLGSAGCIVVGIWRGILLTIDDGIRFHLITAAQSFLLAVATTMILATQHALNTGMPLAYFLCGILTLSLGYFLLPWPTVRLLNGCSPSPRQLVSHGADAFIQALSGTLQVFLCVRWIGSYNGPAEAGHFSMALVALNAVAFPVQAIAPLILNRWSRGGDRDALNAGRDKLKNATLGAVATCVLLVMIMPPLVPWVLGPAFDAGVTTVQIMIAALVPTFLLRIGGLRLSAAGNFRFLSIVVLLRCFSLVVVLAVARWLFDAQGAAAAALCWLLVESMAALAVVMKIEAWRRAVASRSYA</sequence>
<evidence type="ECO:0000313" key="7">
    <source>
        <dbReference type="EMBL" id="GAA4358682.1"/>
    </source>
</evidence>
<evidence type="ECO:0000256" key="3">
    <source>
        <dbReference type="ARBA" id="ARBA00022692"/>
    </source>
</evidence>
<evidence type="ECO:0000256" key="4">
    <source>
        <dbReference type="ARBA" id="ARBA00022989"/>
    </source>
</evidence>